<dbReference type="OrthoDB" id="5963at2759"/>
<accession>A0A4S2N7Q5</accession>
<evidence type="ECO:0000256" key="9">
    <source>
        <dbReference type="PROSITE-ProRule" id="PRU00175"/>
    </source>
</evidence>
<feature type="region of interest" description="Disordered" evidence="10">
    <location>
        <begin position="182"/>
        <end position="204"/>
    </location>
</feature>
<dbReference type="InterPro" id="IPR001841">
    <property type="entry name" value="Znf_RING"/>
</dbReference>
<dbReference type="CDD" id="cd16573">
    <property type="entry name" value="RING-HC_TFB3-like"/>
    <property type="match status" value="1"/>
</dbReference>
<dbReference type="GO" id="GO:0008270">
    <property type="term" value="F:zinc ion binding"/>
    <property type="evidence" value="ECO:0007669"/>
    <property type="project" value="UniProtKB-KW"/>
</dbReference>
<keyword evidence="12" id="KW-0808">Transferase</keyword>
<evidence type="ECO:0000256" key="4">
    <source>
        <dbReference type="ARBA" id="ARBA00022771"/>
    </source>
</evidence>
<name>A0A4S2N7Q5_9PEZI</name>
<evidence type="ECO:0000256" key="1">
    <source>
        <dbReference type="ARBA" id="ARBA00004123"/>
    </source>
</evidence>
<keyword evidence="4 9" id="KW-0863">Zinc-finger</keyword>
<keyword evidence="6" id="KW-0539">Nucleus</keyword>
<evidence type="ECO:0000313" key="13">
    <source>
        <dbReference type="Proteomes" id="UP000298138"/>
    </source>
</evidence>
<evidence type="ECO:0000256" key="7">
    <source>
        <dbReference type="ARBA" id="ARBA00029873"/>
    </source>
</evidence>
<dbReference type="InParanoid" id="A0A4S2N7Q5"/>
<dbReference type="PANTHER" id="PTHR12683:SF13">
    <property type="entry name" value="CDK-ACTIVATING KINASE ASSEMBLY FACTOR MAT1"/>
    <property type="match status" value="1"/>
</dbReference>
<evidence type="ECO:0000256" key="10">
    <source>
        <dbReference type="SAM" id="MobiDB-lite"/>
    </source>
</evidence>
<evidence type="ECO:0000256" key="6">
    <source>
        <dbReference type="ARBA" id="ARBA00023242"/>
    </source>
</evidence>
<dbReference type="GO" id="GO:0006289">
    <property type="term" value="P:nucleotide-excision repair"/>
    <property type="evidence" value="ECO:0007669"/>
    <property type="project" value="InterPro"/>
</dbReference>
<dbReference type="SUPFAM" id="SSF57850">
    <property type="entry name" value="RING/U-box"/>
    <property type="match status" value="1"/>
</dbReference>
<evidence type="ECO:0000313" key="12">
    <source>
        <dbReference type="EMBL" id="TGZ85399.1"/>
    </source>
</evidence>
<evidence type="ECO:0000256" key="8">
    <source>
        <dbReference type="ARBA" id="ARBA00033277"/>
    </source>
</evidence>
<evidence type="ECO:0000259" key="11">
    <source>
        <dbReference type="PROSITE" id="PS50089"/>
    </source>
</evidence>
<dbReference type="PANTHER" id="PTHR12683">
    <property type="entry name" value="CDK-ACTIVATING KINASE ASSEMBLY FACTOR MAT1"/>
    <property type="match status" value="1"/>
</dbReference>
<dbReference type="InterPro" id="IPR017907">
    <property type="entry name" value="Znf_RING_CS"/>
</dbReference>
<keyword evidence="12" id="KW-0418">Kinase</keyword>
<dbReference type="AlphaFoldDB" id="A0A4S2N7Q5"/>
<dbReference type="Proteomes" id="UP000298138">
    <property type="component" value="Unassembled WGS sequence"/>
</dbReference>
<reference evidence="12 13" key="1">
    <citation type="submission" date="2019-04" db="EMBL/GenBank/DDBJ databases">
        <title>Comparative genomics and transcriptomics to analyze fruiting body development in filamentous ascomycetes.</title>
        <authorList>
            <consortium name="DOE Joint Genome Institute"/>
            <person name="Lutkenhaus R."/>
            <person name="Traeger S."/>
            <person name="Breuer J."/>
            <person name="Kuo A."/>
            <person name="Lipzen A."/>
            <person name="Pangilinan J."/>
            <person name="Dilworth D."/>
            <person name="Sandor L."/>
            <person name="Poggeler S."/>
            <person name="Barry K."/>
            <person name="Grigoriev I.V."/>
            <person name="Nowrousian M."/>
        </authorList>
    </citation>
    <scope>NUCLEOTIDE SEQUENCE [LARGE SCALE GENOMIC DNA]</scope>
    <source>
        <strain evidence="12 13">CBS 389.68</strain>
    </source>
</reference>
<keyword evidence="5" id="KW-0862">Zinc</keyword>
<dbReference type="Pfam" id="PF17121">
    <property type="entry name" value="zf-C3HC4_5"/>
    <property type="match status" value="1"/>
</dbReference>
<sequence>MPVLPRSADVNDTDEYCPVCKSSRYLNPNIRFLIEPSCYHKMCGSCVDRLFSGGPANCPVAGCHARLRHNRFRTQTFTDIAVEREVDARRRISKIFNKRAEEFKTPREWDDYLESIEDITFSLIQGTKEEKAAAEKKLNDYEEENRDEIRKNAQRAAAERKAIQAKEKAIQDATRLAREHAQKELKEELEEQEERKRRQLQAMESGDLKAVEDVKKEFQARAERRKREAASEAARMRAMKIGQEMALQALIDAPKLEEDEVEEVWEPLGKGVSDKSEFYELGLPWPGNDWVDNYVSRPEVSAGGYSKDEYYERCLFEAFAGLTVIVGQSDTSAKTDEVGRTDVRIVDPS</sequence>
<dbReference type="GO" id="GO:0016301">
    <property type="term" value="F:kinase activity"/>
    <property type="evidence" value="ECO:0007669"/>
    <property type="project" value="UniProtKB-KW"/>
</dbReference>
<organism evidence="12 13">
    <name type="scientific">Ascodesmis nigricans</name>
    <dbReference type="NCBI Taxonomy" id="341454"/>
    <lineage>
        <taxon>Eukaryota</taxon>
        <taxon>Fungi</taxon>
        <taxon>Dikarya</taxon>
        <taxon>Ascomycota</taxon>
        <taxon>Pezizomycotina</taxon>
        <taxon>Pezizomycetes</taxon>
        <taxon>Pezizales</taxon>
        <taxon>Ascodesmidaceae</taxon>
        <taxon>Ascodesmis</taxon>
    </lineage>
</organism>
<dbReference type="GO" id="GO:0061575">
    <property type="term" value="F:cyclin-dependent protein serine/threonine kinase activator activity"/>
    <property type="evidence" value="ECO:0007669"/>
    <property type="project" value="InterPro"/>
</dbReference>
<dbReference type="Gene3D" id="3.30.40.10">
    <property type="entry name" value="Zinc/RING finger domain, C3HC4 (zinc finger)"/>
    <property type="match status" value="1"/>
</dbReference>
<dbReference type="GO" id="GO:0006357">
    <property type="term" value="P:regulation of transcription by RNA polymerase II"/>
    <property type="evidence" value="ECO:0007669"/>
    <property type="project" value="TreeGrafter"/>
</dbReference>
<dbReference type="FunCoup" id="A0A4S2N7Q5">
    <property type="interactions" value="521"/>
</dbReference>
<comment type="subcellular location">
    <subcellularLocation>
        <location evidence="1">Nucleus</location>
    </subcellularLocation>
</comment>
<dbReference type="InterPro" id="IPR015877">
    <property type="entry name" value="MAT1_centre"/>
</dbReference>
<evidence type="ECO:0000256" key="3">
    <source>
        <dbReference type="ARBA" id="ARBA00022723"/>
    </source>
</evidence>
<evidence type="ECO:0000256" key="2">
    <source>
        <dbReference type="ARBA" id="ARBA00022257"/>
    </source>
</evidence>
<feature type="domain" description="RING-type" evidence="11">
    <location>
        <begin position="17"/>
        <end position="60"/>
    </location>
</feature>
<dbReference type="GO" id="GO:0070985">
    <property type="term" value="C:transcription factor TFIIK complex"/>
    <property type="evidence" value="ECO:0007669"/>
    <property type="project" value="UniProtKB-ARBA"/>
</dbReference>
<protein>
    <recommendedName>
        <fullName evidence="2">RNA polymerase II transcription factor B subunit 3</fullName>
    </recommendedName>
    <alternativeName>
        <fullName evidence="8">RNA polymerase II transcription factor B 38 kDa subunit</fullName>
    </alternativeName>
    <alternativeName>
        <fullName evidence="7">RNA polymerase II transcription factor B p38 subunit</fullName>
    </alternativeName>
</protein>
<dbReference type="Pfam" id="PF06391">
    <property type="entry name" value="MAT1"/>
    <property type="match status" value="1"/>
</dbReference>
<dbReference type="STRING" id="341454.A0A4S2N7Q5"/>
<dbReference type="EMBL" id="ML220112">
    <property type="protein sequence ID" value="TGZ85399.1"/>
    <property type="molecule type" value="Genomic_DNA"/>
</dbReference>
<keyword evidence="13" id="KW-1185">Reference proteome</keyword>
<keyword evidence="3" id="KW-0479">Metal-binding</keyword>
<dbReference type="InterPro" id="IPR004575">
    <property type="entry name" value="MAT1/Tfb3"/>
</dbReference>
<dbReference type="PROSITE" id="PS50089">
    <property type="entry name" value="ZF_RING_2"/>
    <property type="match status" value="1"/>
</dbReference>
<dbReference type="FunFam" id="3.30.40.10:FF:000037">
    <property type="entry name" value="Cdk-activating kinase assembly factor MAT1, centre"/>
    <property type="match status" value="1"/>
</dbReference>
<proteinExistence type="predicted"/>
<gene>
    <name evidence="12" type="ORF">EX30DRAFT_337764</name>
</gene>
<evidence type="ECO:0000256" key="5">
    <source>
        <dbReference type="ARBA" id="ARBA00022833"/>
    </source>
</evidence>
<dbReference type="InterPro" id="IPR013083">
    <property type="entry name" value="Znf_RING/FYVE/PHD"/>
</dbReference>
<dbReference type="NCBIfam" id="TIGR00570">
    <property type="entry name" value="cdk7"/>
    <property type="match status" value="1"/>
</dbReference>
<dbReference type="PROSITE" id="PS00518">
    <property type="entry name" value="ZF_RING_1"/>
    <property type="match status" value="1"/>
</dbReference>